<dbReference type="KEGG" id="brh:RBRH_00030"/>
<protein>
    <submittedName>
        <fullName evidence="1">Uncharacterized protein</fullName>
    </submittedName>
</protein>
<gene>
    <name evidence="1" type="ordered locus">RBRH_00030</name>
</gene>
<evidence type="ECO:0000313" key="2">
    <source>
        <dbReference type="Proteomes" id="UP000007437"/>
    </source>
</evidence>
<sequence>MTKCFKTPTHAFFSLKVHDCKKMIHNIFTANRCNST</sequence>
<proteinExistence type="predicted"/>
<evidence type="ECO:0000313" key="1">
    <source>
        <dbReference type="EMBL" id="CBW73582.1"/>
    </source>
</evidence>
<reference evidence="1 2" key="1">
    <citation type="journal article" date="2011" name="J. Bacteriol.">
        <title>Complete genome sequence of Burkholderia rhizoxinica, an endosymbiont of Rhizopus microsporus.</title>
        <authorList>
            <person name="Lackner G."/>
            <person name="Moebius N."/>
            <person name="Partida-Martinez L."/>
            <person name="Hertweck C."/>
        </authorList>
    </citation>
    <scope>NUCLEOTIDE SEQUENCE [LARGE SCALE GENOMIC DNA]</scope>
    <source>
        <strain evidence="2">DSM 19002 / CIP 109453 / HKI 454</strain>
    </source>
</reference>
<dbReference type="Proteomes" id="UP000007437">
    <property type="component" value="Chromosome"/>
</dbReference>
<dbReference type="AlphaFoldDB" id="E5AT38"/>
<name>E5AT38_MYCRK</name>
<dbReference type="EMBL" id="FR687359">
    <property type="protein sequence ID" value="CBW73582.1"/>
    <property type="molecule type" value="Genomic_DNA"/>
</dbReference>
<organism evidence="1 2">
    <name type="scientific">Mycetohabitans rhizoxinica (strain DSM 19002 / CIP 109453 / HKI 454)</name>
    <name type="common">Paraburkholderia rhizoxinica</name>
    <dbReference type="NCBI Taxonomy" id="882378"/>
    <lineage>
        <taxon>Bacteria</taxon>
        <taxon>Pseudomonadati</taxon>
        <taxon>Pseudomonadota</taxon>
        <taxon>Betaproteobacteria</taxon>
        <taxon>Burkholderiales</taxon>
        <taxon>Burkholderiaceae</taxon>
        <taxon>Mycetohabitans</taxon>
    </lineage>
</organism>
<accession>E5AT38</accession>
<dbReference type="HOGENOM" id="CLU_3355077_0_0_4"/>